<organism evidence="2 3">
    <name type="scientific">Characodon lateralis</name>
    <dbReference type="NCBI Taxonomy" id="208331"/>
    <lineage>
        <taxon>Eukaryota</taxon>
        <taxon>Metazoa</taxon>
        <taxon>Chordata</taxon>
        <taxon>Craniata</taxon>
        <taxon>Vertebrata</taxon>
        <taxon>Euteleostomi</taxon>
        <taxon>Actinopterygii</taxon>
        <taxon>Neopterygii</taxon>
        <taxon>Teleostei</taxon>
        <taxon>Neoteleostei</taxon>
        <taxon>Acanthomorphata</taxon>
        <taxon>Ovalentaria</taxon>
        <taxon>Atherinomorphae</taxon>
        <taxon>Cyprinodontiformes</taxon>
        <taxon>Goodeidae</taxon>
        <taxon>Characodon</taxon>
    </lineage>
</organism>
<keyword evidence="3" id="KW-1185">Reference proteome</keyword>
<proteinExistence type="predicted"/>
<sequence length="99" mass="10609">MFLQSPVFCSAEVGSSVRQVLGKTKTSTFPMEDLMVFPGQKGYIVPPQSSGSGSQWDVPGKHLKGGAPEASSDSRTISSEVLHQLHSELSLDDSFSTHL</sequence>
<comment type="caution">
    <text evidence="2">The sequence shown here is derived from an EMBL/GenBank/DDBJ whole genome shotgun (WGS) entry which is preliminary data.</text>
</comment>
<evidence type="ECO:0000313" key="2">
    <source>
        <dbReference type="EMBL" id="MED6279905.1"/>
    </source>
</evidence>
<dbReference type="Proteomes" id="UP001352852">
    <property type="component" value="Unassembled WGS sequence"/>
</dbReference>
<protein>
    <submittedName>
        <fullName evidence="2">Uncharacterized protein</fullName>
    </submittedName>
</protein>
<name>A0ABU7DYY2_9TELE</name>
<gene>
    <name evidence="2" type="ORF">CHARACLAT_005615</name>
</gene>
<feature type="region of interest" description="Disordered" evidence="1">
    <location>
        <begin position="46"/>
        <end position="78"/>
    </location>
</feature>
<dbReference type="EMBL" id="JAHUTJ010041264">
    <property type="protein sequence ID" value="MED6279905.1"/>
    <property type="molecule type" value="Genomic_DNA"/>
</dbReference>
<reference evidence="2 3" key="1">
    <citation type="submission" date="2021-06" db="EMBL/GenBank/DDBJ databases">
        <authorList>
            <person name="Palmer J.M."/>
        </authorList>
    </citation>
    <scope>NUCLEOTIDE SEQUENCE [LARGE SCALE GENOMIC DNA]</scope>
    <source>
        <strain evidence="2 3">CL_MEX2019</strain>
        <tissue evidence="2">Muscle</tissue>
    </source>
</reference>
<evidence type="ECO:0000256" key="1">
    <source>
        <dbReference type="SAM" id="MobiDB-lite"/>
    </source>
</evidence>
<accession>A0ABU7DYY2</accession>
<evidence type="ECO:0000313" key="3">
    <source>
        <dbReference type="Proteomes" id="UP001352852"/>
    </source>
</evidence>